<evidence type="ECO:0000259" key="1">
    <source>
        <dbReference type="Pfam" id="PF22289"/>
    </source>
</evidence>
<dbReference type="Pfam" id="PF22289">
    <property type="entry name" value="DmmA-like_C"/>
    <property type="match status" value="1"/>
</dbReference>
<dbReference type="RefSeq" id="WP_105749363.1">
    <property type="nucleotide sequence ID" value="NZ_PVLQ01000073.1"/>
</dbReference>
<sequence>MKLPPSEVTSRPVYLPLAPELAAGRHWLVLDAASMDQALLADLATAFAPVAERLQVWSLGPLPPAAGLGPVTELADLQALVGALAGQAPLRVSDRLCVQGRESWAWSVFLAARELGLAEGQIQLAHAGSQRRRVWCTHCHGCTEDVSSSTVACAGCGRELLVRDHFSRRHGAFMGVMVDAEVPGQRPVREELFP</sequence>
<evidence type="ECO:0000313" key="3">
    <source>
        <dbReference type="Proteomes" id="UP000238589"/>
    </source>
</evidence>
<dbReference type="OrthoDB" id="6955242at2"/>
<dbReference type="InterPro" id="IPR048037">
    <property type="entry name" value="DmmA-like_C"/>
</dbReference>
<comment type="caution">
    <text evidence="2">The sequence shown here is derived from an EMBL/GenBank/DDBJ whole genome shotgun (WGS) entry which is preliminary data.</text>
</comment>
<dbReference type="NCBIfam" id="NF041259">
    <property type="entry name" value="mono_DmmA_fam"/>
    <property type="match status" value="1"/>
</dbReference>
<name>A0A2S9K1N2_9BURK</name>
<gene>
    <name evidence="2" type="ORF">C6P64_14975</name>
</gene>
<organism evidence="2 3">
    <name type="scientific">Malikia granosa</name>
    <dbReference type="NCBI Taxonomy" id="263067"/>
    <lineage>
        <taxon>Bacteria</taxon>
        <taxon>Pseudomonadati</taxon>
        <taxon>Pseudomonadota</taxon>
        <taxon>Betaproteobacteria</taxon>
        <taxon>Burkholderiales</taxon>
        <taxon>Comamonadaceae</taxon>
        <taxon>Malikia</taxon>
    </lineage>
</organism>
<keyword evidence="3" id="KW-1185">Reference proteome</keyword>
<evidence type="ECO:0000313" key="2">
    <source>
        <dbReference type="EMBL" id="PRD64341.1"/>
    </source>
</evidence>
<accession>A0A2S9K1N2</accession>
<reference evidence="2 3" key="1">
    <citation type="submission" date="2018-03" db="EMBL/GenBank/DDBJ databases">
        <title>Comparative genomics illustrates the genes involved in a hyperalkaliphilic mechanisms of Serpentinomonas isolated from highly-alkaline calcium-rich serpentinized springs.</title>
        <authorList>
            <person name="Suzuki S."/>
            <person name="Ishii S."/>
            <person name="Walworth N."/>
            <person name="Bird L."/>
            <person name="Kuenen J.G."/>
            <person name="Nealson K.H."/>
        </authorList>
    </citation>
    <scope>NUCLEOTIDE SEQUENCE [LARGE SCALE GENOMIC DNA]</scope>
    <source>
        <strain evidence="2 3">P1</strain>
    </source>
</reference>
<dbReference type="AlphaFoldDB" id="A0A2S9K1N2"/>
<proteinExistence type="predicted"/>
<dbReference type="Proteomes" id="UP000238589">
    <property type="component" value="Unassembled WGS sequence"/>
</dbReference>
<feature type="domain" description="Dimethylamine monooxygenase subunit DmmA-like C-terminal" evidence="1">
    <location>
        <begin position="133"/>
        <end position="176"/>
    </location>
</feature>
<dbReference type="EMBL" id="PVLQ01000073">
    <property type="protein sequence ID" value="PRD64341.1"/>
    <property type="molecule type" value="Genomic_DNA"/>
</dbReference>
<protein>
    <recommendedName>
        <fullName evidence="1">Dimethylamine monooxygenase subunit DmmA-like C-terminal domain-containing protein</fullName>
    </recommendedName>
</protein>